<dbReference type="PROSITE" id="PS50146">
    <property type="entry name" value="DAGK"/>
    <property type="match status" value="1"/>
</dbReference>
<dbReference type="GO" id="GO:0008654">
    <property type="term" value="P:phospholipid biosynthetic process"/>
    <property type="evidence" value="ECO:0007669"/>
    <property type="project" value="UniProtKB-KW"/>
</dbReference>
<dbReference type="Pfam" id="PF19279">
    <property type="entry name" value="YegS_C"/>
    <property type="match status" value="1"/>
</dbReference>
<evidence type="ECO:0000256" key="5">
    <source>
        <dbReference type="ARBA" id="ARBA00022741"/>
    </source>
</evidence>
<keyword evidence="11" id="KW-1208">Phospholipid metabolism</keyword>
<dbReference type="InterPro" id="IPR001206">
    <property type="entry name" value="Diacylglycerol_kinase_cat_dom"/>
</dbReference>
<keyword evidence="8" id="KW-0460">Magnesium</keyword>
<dbReference type="Pfam" id="PF00781">
    <property type="entry name" value="DAGK_cat"/>
    <property type="match status" value="1"/>
</dbReference>
<keyword evidence="9" id="KW-0443">Lipid metabolism</keyword>
<evidence type="ECO:0000259" key="12">
    <source>
        <dbReference type="PROSITE" id="PS50146"/>
    </source>
</evidence>
<dbReference type="SUPFAM" id="SSF111331">
    <property type="entry name" value="NAD kinase/diacylglycerol kinase-like"/>
    <property type="match status" value="1"/>
</dbReference>
<accession>A0A9X3AS48</accession>
<evidence type="ECO:0000256" key="4">
    <source>
        <dbReference type="ARBA" id="ARBA00022723"/>
    </source>
</evidence>
<keyword evidence="7" id="KW-0067">ATP-binding</keyword>
<proteinExistence type="predicted"/>
<dbReference type="GO" id="GO:0005524">
    <property type="term" value="F:ATP binding"/>
    <property type="evidence" value="ECO:0007669"/>
    <property type="project" value="UniProtKB-KW"/>
</dbReference>
<comment type="cofactor">
    <cofactor evidence="1">
        <name>Mg(2+)</name>
        <dbReference type="ChEBI" id="CHEBI:18420"/>
    </cofactor>
</comment>
<dbReference type="GO" id="GO:0016301">
    <property type="term" value="F:kinase activity"/>
    <property type="evidence" value="ECO:0007669"/>
    <property type="project" value="UniProtKB-KW"/>
</dbReference>
<dbReference type="InterPro" id="IPR050187">
    <property type="entry name" value="Lipid_Phosphate_FormReg"/>
</dbReference>
<dbReference type="Gene3D" id="2.60.200.40">
    <property type="match status" value="1"/>
</dbReference>
<evidence type="ECO:0000313" key="13">
    <source>
        <dbReference type="EMBL" id="MCT7359990.1"/>
    </source>
</evidence>
<evidence type="ECO:0000256" key="9">
    <source>
        <dbReference type="ARBA" id="ARBA00023098"/>
    </source>
</evidence>
<evidence type="ECO:0000256" key="8">
    <source>
        <dbReference type="ARBA" id="ARBA00022842"/>
    </source>
</evidence>
<dbReference type="RefSeq" id="WP_260976853.1">
    <property type="nucleotide sequence ID" value="NZ_JAOANI010000020.1"/>
</dbReference>
<dbReference type="EMBL" id="JAOANI010000020">
    <property type="protein sequence ID" value="MCT7359990.1"/>
    <property type="molecule type" value="Genomic_DNA"/>
</dbReference>
<evidence type="ECO:0000256" key="1">
    <source>
        <dbReference type="ARBA" id="ARBA00001946"/>
    </source>
</evidence>
<dbReference type="GO" id="GO:0005886">
    <property type="term" value="C:plasma membrane"/>
    <property type="evidence" value="ECO:0007669"/>
    <property type="project" value="TreeGrafter"/>
</dbReference>
<keyword evidence="4" id="KW-0479">Metal-binding</keyword>
<gene>
    <name evidence="13" type="ORF">NYR02_13300</name>
</gene>
<evidence type="ECO:0000256" key="10">
    <source>
        <dbReference type="ARBA" id="ARBA00023209"/>
    </source>
</evidence>
<evidence type="ECO:0000256" key="7">
    <source>
        <dbReference type="ARBA" id="ARBA00022840"/>
    </source>
</evidence>
<keyword evidence="10" id="KW-0594">Phospholipid biosynthesis</keyword>
<sequence length="296" mass="31911">MAATQVLIVFNPVSGSGNRRIVEAVQQALSNRGCDVSLYPTQSAGDATRYLAAYEGQLDVVAVAGGDGTINEVVNGLRERDNQSYRLALIPTGTVNVLAAELGIGKTPEGIADIILQGREKPIYLGSVNERRFVLMAGIGYDAWVVDNVDLALKKKVGKLAYVLSMLKQLRHFGKKTYQLTVDGERYQANSVVITNGRYYAGSFVLSRQADLSKPTTQVLMISGNSPLKFIGILLGLPLGIMEKMPGMKSVAARHVQIELLNAGTEREPVQADGDSLAELPLNLQMEGSPVRLLVP</sequence>
<keyword evidence="2" id="KW-0444">Lipid biosynthesis</keyword>
<dbReference type="Proteomes" id="UP001147830">
    <property type="component" value="Unassembled WGS sequence"/>
</dbReference>
<keyword evidence="6 13" id="KW-0418">Kinase</keyword>
<keyword evidence="5" id="KW-0547">Nucleotide-binding</keyword>
<dbReference type="GO" id="GO:0046872">
    <property type="term" value="F:metal ion binding"/>
    <property type="evidence" value="ECO:0007669"/>
    <property type="project" value="UniProtKB-KW"/>
</dbReference>
<dbReference type="InterPro" id="IPR017438">
    <property type="entry name" value="ATP-NAD_kinase_N"/>
</dbReference>
<feature type="domain" description="DAGKc" evidence="12">
    <location>
        <begin position="1"/>
        <end position="132"/>
    </location>
</feature>
<dbReference type="PANTHER" id="PTHR12358:SF106">
    <property type="entry name" value="LIPID KINASE YEGS"/>
    <property type="match status" value="1"/>
</dbReference>
<reference evidence="13" key="1">
    <citation type="journal article" date="2022" name="Front. Microbiol.">
        <title>Genome-based taxonomic rearrangement of Oceanobacter-related bacteria including the description of Thalassolituus hydrocarbonoclasticus sp. nov. and Thalassolituus pacificus sp. nov. and emended description of the genus Thalassolituus.</title>
        <authorList>
            <person name="Dong C."/>
            <person name="Wei L."/>
            <person name="Wang J."/>
            <person name="Lai Q."/>
            <person name="Huang Z."/>
            <person name="Shao Z."/>
        </authorList>
    </citation>
    <scope>NUCLEOTIDE SEQUENCE</scope>
    <source>
        <strain evidence="13">59MF3M-4</strain>
    </source>
</reference>
<dbReference type="InterPro" id="IPR045540">
    <property type="entry name" value="YegS/DAGK_C"/>
</dbReference>
<reference evidence="13" key="2">
    <citation type="submission" date="2022-08" db="EMBL/GenBank/DDBJ databases">
        <authorList>
            <person name="Dong C."/>
        </authorList>
    </citation>
    <scope>NUCLEOTIDE SEQUENCE</scope>
    <source>
        <strain evidence="13">59MF3M-4</strain>
    </source>
</reference>
<dbReference type="NCBIfam" id="TIGR00147">
    <property type="entry name" value="YegS/Rv2252/BmrU family lipid kinase"/>
    <property type="match status" value="1"/>
</dbReference>
<dbReference type="SMART" id="SM00046">
    <property type="entry name" value="DAGKc"/>
    <property type="match status" value="1"/>
</dbReference>
<evidence type="ECO:0000256" key="6">
    <source>
        <dbReference type="ARBA" id="ARBA00022777"/>
    </source>
</evidence>
<keyword evidence="3" id="KW-0808">Transferase</keyword>
<evidence type="ECO:0000256" key="2">
    <source>
        <dbReference type="ARBA" id="ARBA00022516"/>
    </source>
</evidence>
<evidence type="ECO:0000256" key="11">
    <source>
        <dbReference type="ARBA" id="ARBA00023264"/>
    </source>
</evidence>
<name>A0A9X3AS48_9GAMM</name>
<dbReference type="Gene3D" id="3.40.50.10330">
    <property type="entry name" value="Probable inorganic polyphosphate/atp-NAD kinase, domain 1"/>
    <property type="match status" value="1"/>
</dbReference>
<dbReference type="AlphaFoldDB" id="A0A9X3AS48"/>
<dbReference type="InterPro" id="IPR016064">
    <property type="entry name" value="NAD/diacylglycerol_kinase_sf"/>
</dbReference>
<protein>
    <submittedName>
        <fullName evidence="13">Diacylglycerol kinase family lipid kinase</fullName>
    </submittedName>
</protein>
<evidence type="ECO:0000313" key="14">
    <source>
        <dbReference type="Proteomes" id="UP001147830"/>
    </source>
</evidence>
<organism evidence="13 14">
    <name type="scientific">Thalassolituus pacificus</name>
    <dbReference type="NCBI Taxonomy" id="2975440"/>
    <lineage>
        <taxon>Bacteria</taxon>
        <taxon>Pseudomonadati</taxon>
        <taxon>Pseudomonadota</taxon>
        <taxon>Gammaproteobacteria</taxon>
        <taxon>Oceanospirillales</taxon>
        <taxon>Oceanospirillaceae</taxon>
        <taxon>Thalassolituus</taxon>
    </lineage>
</organism>
<dbReference type="InterPro" id="IPR005218">
    <property type="entry name" value="Diacylglycerol/lipid_kinase"/>
</dbReference>
<evidence type="ECO:0000256" key="3">
    <source>
        <dbReference type="ARBA" id="ARBA00022679"/>
    </source>
</evidence>
<comment type="caution">
    <text evidence="13">The sequence shown here is derived from an EMBL/GenBank/DDBJ whole genome shotgun (WGS) entry which is preliminary data.</text>
</comment>
<keyword evidence="14" id="KW-1185">Reference proteome</keyword>
<dbReference type="PANTHER" id="PTHR12358">
    <property type="entry name" value="SPHINGOSINE KINASE"/>
    <property type="match status" value="1"/>
</dbReference>